<feature type="transmembrane region" description="Helical" evidence="5">
    <location>
        <begin position="146"/>
        <end position="166"/>
    </location>
</feature>
<gene>
    <name evidence="7" type="ORF">LPC04_18940</name>
</gene>
<keyword evidence="8" id="KW-1185">Reference proteome</keyword>
<feature type="transmembrane region" description="Helical" evidence="5">
    <location>
        <begin position="34"/>
        <end position="53"/>
    </location>
</feature>
<protein>
    <submittedName>
        <fullName evidence="7">DMT family transporter</fullName>
    </submittedName>
</protein>
<keyword evidence="3 5" id="KW-1133">Transmembrane helix</keyword>
<dbReference type="Proteomes" id="UP001139353">
    <property type="component" value="Unassembled WGS sequence"/>
</dbReference>
<accession>A0A9X2C395</accession>
<keyword evidence="2 5" id="KW-0812">Transmembrane</keyword>
<evidence type="ECO:0000313" key="8">
    <source>
        <dbReference type="Proteomes" id="UP001139353"/>
    </source>
</evidence>
<evidence type="ECO:0000259" key="6">
    <source>
        <dbReference type="Pfam" id="PF00892"/>
    </source>
</evidence>
<dbReference type="SUPFAM" id="SSF103481">
    <property type="entry name" value="Multidrug resistance efflux transporter EmrE"/>
    <property type="match status" value="2"/>
</dbReference>
<evidence type="ECO:0000256" key="2">
    <source>
        <dbReference type="ARBA" id="ARBA00022692"/>
    </source>
</evidence>
<evidence type="ECO:0000256" key="1">
    <source>
        <dbReference type="ARBA" id="ARBA00004141"/>
    </source>
</evidence>
<dbReference type="RefSeq" id="WP_275683832.1">
    <property type="nucleotide sequence ID" value="NZ_JAJLJH010000006.1"/>
</dbReference>
<keyword evidence="4 5" id="KW-0472">Membrane</keyword>
<feature type="transmembrane region" description="Helical" evidence="5">
    <location>
        <begin position="178"/>
        <end position="199"/>
    </location>
</feature>
<dbReference type="GO" id="GO:0016020">
    <property type="term" value="C:membrane"/>
    <property type="evidence" value="ECO:0007669"/>
    <property type="project" value="UniProtKB-SubCell"/>
</dbReference>
<feature type="transmembrane region" description="Helical" evidence="5">
    <location>
        <begin position="65"/>
        <end position="83"/>
    </location>
</feature>
<sequence length="300" mass="31506">MSAPLLMICATFLFAAMGVCVKYASDLYGAGEIVMYRGLIGVIGIALVARARGISLKTRVPAMHAWRSVVGVTSLTMWFYAIGHMPLATAVTLNYMSSVWMALFLIGGAVVLGAQRVDPRLVATVLVGFAGVALVLQPSIDKDQMVPGVIGLGSGMLSALAYLQVATLGRAGEPELRVVFYFSIGGFVAGVAMSLLQGWHARHTLPGFALLAATGVFATAAQVLMTRAYAIGKPLSNASLQYLGIAFSFVFGIWLFHDPLTWMAVGGMVLIVGAGLAAARLRATTLSSTAPDTIQPHPDT</sequence>
<dbReference type="AlphaFoldDB" id="A0A9X2C395"/>
<feature type="transmembrane region" description="Helical" evidence="5">
    <location>
        <begin position="121"/>
        <end position="140"/>
    </location>
</feature>
<dbReference type="PANTHER" id="PTHR22911">
    <property type="entry name" value="ACYL-MALONYL CONDENSING ENZYME-RELATED"/>
    <property type="match status" value="1"/>
</dbReference>
<name>A0A9X2C395_9BURK</name>
<organism evidence="7 8">
    <name type="scientific">Scleromatobacter humisilvae</name>
    <dbReference type="NCBI Taxonomy" id="2897159"/>
    <lineage>
        <taxon>Bacteria</taxon>
        <taxon>Pseudomonadati</taxon>
        <taxon>Pseudomonadota</taxon>
        <taxon>Betaproteobacteria</taxon>
        <taxon>Burkholderiales</taxon>
        <taxon>Sphaerotilaceae</taxon>
        <taxon>Scleromatobacter</taxon>
    </lineage>
</organism>
<evidence type="ECO:0000256" key="5">
    <source>
        <dbReference type="SAM" id="Phobius"/>
    </source>
</evidence>
<comment type="caution">
    <text evidence="7">The sequence shown here is derived from an EMBL/GenBank/DDBJ whole genome shotgun (WGS) entry which is preliminary data.</text>
</comment>
<dbReference type="InterPro" id="IPR000620">
    <property type="entry name" value="EamA_dom"/>
</dbReference>
<dbReference type="PANTHER" id="PTHR22911:SF6">
    <property type="entry name" value="SOLUTE CARRIER FAMILY 35 MEMBER G1"/>
    <property type="match status" value="1"/>
</dbReference>
<feature type="transmembrane region" description="Helical" evidence="5">
    <location>
        <begin position="205"/>
        <end position="226"/>
    </location>
</feature>
<reference evidence="7" key="1">
    <citation type="submission" date="2021-11" db="EMBL/GenBank/DDBJ databases">
        <title>BS-T2-15 a new species belonging to the Comamonadaceae family isolated from the soil of a French oak forest.</title>
        <authorList>
            <person name="Mieszkin S."/>
            <person name="Alain K."/>
        </authorList>
    </citation>
    <scope>NUCLEOTIDE SEQUENCE</scope>
    <source>
        <strain evidence="7">BS-T2-15</strain>
    </source>
</reference>
<evidence type="ECO:0000313" key="7">
    <source>
        <dbReference type="EMBL" id="MCK9687784.1"/>
    </source>
</evidence>
<dbReference type="EMBL" id="JAJLJH010000006">
    <property type="protein sequence ID" value="MCK9687784.1"/>
    <property type="molecule type" value="Genomic_DNA"/>
</dbReference>
<feature type="transmembrane region" description="Helical" evidence="5">
    <location>
        <begin position="95"/>
        <end position="114"/>
    </location>
</feature>
<dbReference type="Pfam" id="PF00892">
    <property type="entry name" value="EamA"/>
    <property type="match status" value="1"/>
</dbReference>
<evidence type="ECO:0000256" key="4">
    <source>
        <dbReference type="ARBA" id="ARBA00023136"/>
    </source>
</evidence>
<comment type="subcellular location">
    <subcellularLocation>
        <location evidence="1">Membrane</location>
        <topology evidence="1">Multi-pass membrane protein</topology>
    </subcellularLocation>
</comment>
<feature type="domain" description="EamA" evidence="6">
    <location>
        <begin position="3"/>
        <end position="136"/>
    </location>
</feature>
<feature type="transmembrane region" description="Helical" evidence="5">
    <location>
        <begin position="238"/>
        <end position="256"/>
    </location>
</feature>
<proteinExistence type="predicted"/>
<dbReference type="InterPro" id="IPR037185">
    <property type="entry name" value="EmrE-like"/>
</dbReference>
<evidence type="ECO:0000256" key="3">
    <source>
        <dbReference type="ARBA" id="ARBA00022989"/>
    </source>
</evidence>
<feature type="transmembrane region" description="Helical" evidence="5">
    <location>
        <begin position="262"/>
        <end position="279"/>
    </location>
</feature>